<keyword evidence="2" id="KW-1185">Reference proteome</keyword>
<dbReference type="Proteomes" id="UP000823775">
    <property type="component" value="Unassembled WGS sequence"/>
</dbReference>
<reference evidence="1 2" key="1">
    <citation type="journal article" date="2021" name="BMC Genomics">
        <title>Datura genome reveals duplications of psychoactive alkaloid biosynthetic genes and high mutation rate following tissue culture.</title>
        <authorList>
            <person name="Rajewski A."/>
            <person name="Carter-House D."/>
            <person name="Stajich J."/>
            <person name="Litt A."/>
        </authorList>
    </citation>
    <scope>NUCLEOTIDE SEQUENCE [LARGE SCALE GENOMIC DNA]</scope>
    <source>
        <strain evidence="1">AR-01</strain>
    </source>
</reference>
<sequence length="144" mass="16423">MALVHIGVAHSDKYDIEIFPMDWAWVPLRLGHLHIEPRNEERHERKAYHSDCEASILDSGGLGRIEPWERPTGYHLLLWLDLSIFSLPCLTAPLPLKRGLKAYLIIRERFGTQPTLLIGVFAQPRLGSLDRSLPLKNVAISKIK</sequence>
<comment type="caution">
    <text evidence="1">The sequence shown here is derived from an EMBL/GenBank/DDBJ whole genome shotgun (WGS) entry which is preliminary data.</text>
</comment>
<evidence type="ECO:0000313" key="2">
    <source>
        <dbReference type="Proteomes" id="UP000823775"/>
    </source>
</evidence>
<dbReference type="EMBL" id="JACEIK010000207">
    <property type="protein sequence ID" value="MCD7452405.1"/>
    <property type="molecule type" value="Genomic_DNA"/>
</dbReference>
<gene>
    <name evidence="1" type="ORF">HAX54_016510</name>
</gene>
<evidence type="ECO:0000313" key="1">
    <source>
        <dbReference type="EMBL" id="MCD7452405.1"/>
    </source>
</evidence>
<accession>A0ABS8S2C7</accession>
<organism evidence="1 2">
    <name type="scientific">Datura stramonium</name>
    <name type="common">Jimsonweed</name>
    <name type="synonym">Common thornapple</name>
    <dbReference type="NCBI Taxonomy" id="4076"/>
    <lineage>
        <taxon>Eukaryota</taxon>
        <taxon>Viridiplantae</taxon>
        <taxon>Streptophyta</taxon>
        <taxon>Embryophyta</taxon>
        <taxon>Tracheophyta</taxon>
        <taxon>Spermatophyta</taxon>
        <taxon>Magnoliopsida</taxon>
        <taxon>eudicotyledons</taxon>
        <taxon>Gunneridae</taxon>
        <taxon>Pentapetalae</taxon>
        <taxon>asterids</taxon>
        <taxon>lamiids</taxon>
        <taxon>Solanales</taxon>
        <taxon>Solanaceae</taxon>
        <taxon>Solanoideae</taxon>
        <taxon>Datureae</taxon>
        <taxon>Datura</taxon>
    </lineage>
</organism>
<name>A0ABS8S2C7_DATST</name>
<proteinExistence type="predicted"/>
<protein>
    <submittedName>
        <fullName evidence="1">Uncharacterized protein</fullName>
    </submittedName>
</protein>